<dbReference type="RefSeq" id="XP_018026924.1">
    <property type="nucleotide sequence ID" value="XM_018171435.2"/>
</dbReference>
<reference evidence="3" key="1">
    <citation type="submission" date="2025-08" db="UniProtKB">
        <authorList>
            <consortium name="RefSeq"/>
        </authorList>
    </citation>
    <scope>IDENTIFICATION</scope>
    <source>
        <tissue evidence="3">Whole organism</tissue>
    </source>
</reference>
<feature type="signal peptide" evidence="1">
    <location>
        <begin position="1"/>
        <end position="22"/>
    </location>
</feature>
<dbReference type="SUPFAM" id="SSF53474">
    <property type="entry name" value="alpha/beta-Hydrolases"/>
    <property type="match status" value="1"/>
</dbReference>
<evidence type="ECO:0000313" key="2">
    <source>
        <dbReference type="Proteomes" id="UP000694843"/>
    </source>
</evidence>
<dbReference type="OrthoDB" id="2093222at2759"/>
<dbReference type="PANTHER" id="PTHR33428">
    <property type="entry name" value="CHLOROPHYLLASE-2, CHLOROPLASTIC"/>
    <property type="match status" value="1"/>
</dbReference>
<name>A0A8B7PL64_HYAAZ</name>
<dbReference type="InterPro" id="IPR017395">
    <property type="entry name" value="Chlorophyllase-like"/>
</dbReference>
<dbReference type="OMA" id="KPAWYFV"/>
<keyword evidence="2" id="KW-1185">Reference proteome</keyword>
<protein>
    <submittedName>
        <fullName evidence="3">Chlorophyllase-1, chloroplastic</fullName>
    </submittedName>
</protein>
<keyword evidence="1" id="KW-0732">Signal</keyword>
<dbReference type="PANTHER" id="PTHR33428:SF14">
    <property type="entry name" value="CARBOXYLESTERASE TYPE B DOMAIN-CONTAINING PROTEIN"/>
    <property type="match status" value="1"/>
</dbReference>
<sequence length="354" mass="38729">MKSVLPLVVLTVCGLWFAPCLCFDPYSPGPHAVVQVKINHTQYAPGLSVHMSAWAPAEAGVYPVVYFFDGFQSTMPVEVYGDALERVSTHGFVVAAPWNFTDNFRPEEKLDAMQHVFDWTYDNLDSVLIAAGASSDLITDYQTAFAMSHSAGGHMVCSYLQLSGCENFKGMALTSPVDGVDPFGVVDDYCTSLDSTLNFSIPTIVMAAGLDDVPGSNLTSTTCAPADMSNMRLSLRFYRALDPDSPRWFLNATEFGHFDYCNLLFQEAAAVSHFCATNREAGLLEFSKYRSFVPGTAVAFFFSLLEDDCQTYLPYLQDTSAMPVAVVGEYVNQGEATGQCPRGYCSRVPSVDQN</sequence>
<evidence type="ECO:0000313" key="3">
    <source>
        <dbReference type="RefSeq" id="XP_018026924.1"/>
    </source>
</evidence>
<dbReference type="Gene3D" id="3.40.50.1820">
    <property type="entry name" value="alpha/beta hydrolase"/>
    <property type="match status" value="1"/>
</dbReference>
<dbReference type="InterPro" id="IPR029058">
    <property type="entry name" value="AB_hydrolase_fold"/>
</dbReference>
<proteinExistence type="predicted"/>
<dbReference type="GeneID" id="108682296"/>
<accession>A0A8B7PL64</accession>
<dbReference type="AlphaFoldDB" id="A0A8B7PL64"/>
<feature type="chain" id="PRO_5033998928" evidence="1">
    <location>
        <begin position="23"/>
        <end position="354"/>
    </location>
</feature>
<organism evidence="2 3">
    <name type="scientific">Hyalella azteca</name>
    <name type="common">Amphipod</name>
    <dbReference type="NCBI Taxonomy" id="294128"/>
    <lineage>
        <taxon>Eukaryota</taxon>
        <taxon>Metazoa</taxon>
        <taxon>Ecdysozoa</taxon>
        <taxon>Arthropoda</taxon>
        <taxon>Crustacea</taxon>
        <taxon>Multicrustacea</taxon>
        <taxon>Malacostraca</taxon>
        <taxon>Eumalacostraca</taxon>
        <taxon>Peracarida</taxon>
        <taxon>Amphipoda</taxon>
        <taxon>Senticaudata</taxon>
        <taxon>Talitrida</taxon>
        <taxon>Talitroidea</taxon>
        <taxon>Hyalellidae</taxon>
        <taxon>Hyalella</taxon>
    </lineage>
</organism>
<evidence type="ECO:0000256" key="1">
    <source>
        <dbReference type="SAM" id="SignalP"/>
    </source>
</evidence>
<dbReference type="Pfam" id="PF07224">
    <property type="entry name" value="Chlorophyllase"/>
    <property type="match status" value="1"/>
</dbReference>
<gene>
    <name evidence="3" type="primary">LOC108682296</name>
</gene>
<dbReference type="KEGG" id="hazt:108682296"/>
<dbReference type="Proteomes" id="UP000694843">
    <property type="component" value="Unplaced"/>
</dbReference>